<dbReference type="GO" id="GO:0016757">
    <property type="term" value="F:glycosyltransferase activity"/>
    <property type="evidence" value="ECO:0007669"/>
    <property type="project" value="InterPro"/>
</dbReference>
<reference evidence="3 4" key="1">
    <citation type="submission" date="2020-01" db="EMBL/GenBank/DDBJ databases">
        <authorList>
            <person name="Kim M.K."/>
        </authorList>
    </citation>
    <scope>NUCLEOTIDE SEQUENCE [LARGE SCALE GENOMIC DNA]</scope>
    <source>
        <strain evidence="3 4">BT213</strain>
    </source>
</reference>
<dbReference type="Gene3D" id="3.40.50.2000">
    <property type="entry name" value="Glycogen Phosphorylase B"/>
    <property type="match status" value="2"/>
</dbReference>
<gene>
    <name evidence="3" type="ORF">GWO68_01190</name>
</gene>
<evidence type="ECO:0000259" key="1">
    <source>
        <dbReference type="Pfam" id="PF00534"/>
    </source>
</evidence>
<dbReference type="PANTHER" id="PTHR45947:SF3">
    <property type="entry name" value="SULFOQUINOVOSYL TRANSFERASE SQD2"/>
    <property type="match status" value="1"/>
</dbReference>
<dbReference type="InterPro" id="IPR028098">
    <property type="entry name" value="Glyco_trans_4-like_N"/>
</dbReference>
<accession>A0A6B2GXD0</accession>
<sequence length="373" mass="42165">MKLLFTYLTAFKGHGGIEKFNKALLKALDQVKLEYEYTAISAYDQNFTGVYISEKNIIIYSGNKLKYLIGTIQKAATVDVLLIGHINLAPIALLSKLINPKLKIILIAHGIDVWYKLPWVKRKLLRMVDLILSVSSFTKAKLVEDQKVDQNKIKLFPNTLDPYFQFPAKFDKPSYLEQRYNLDESDKVILSVCRLSSQEGYKGYDTVIKSLPQVLKSEPTVKYVIVGKYDQKEYDRIISLSKKAGVEDQVILTGYILEEELTDHYLLGDVFVMPSREEGFGIVYIEAMACGLAVIAGNADGSVDALDHGNLGTLVDPTNTNDIAVAITKELKSNRTTELKKVLQFRVIDKFGFDCFKTRLQAILKEINLHVRH</sequence>
<evidence type="ECO:0000313" key="4">
    <source>
        <dbReference type="Proteomes" id="UP000478546"/>
    </source>
</evidence>
<dbReference type="EMBL" id="JAAEAA010000001">
    <property type="protein sequence ID" value="NDK54518.1"/>
    <property type="molecule type" value="Genomic_DNA"/>
</dbReference>
<feature type="domain" description="Glycosyl transferase family 1" evidence="1">
    <location>
        <begin position="178"/>
        <end position="334"/>
    </location>
</feature>
<organism evidence="3 4">
    <name type="scientific">Pontibacter fetidus</name>
    <dbReference type="NCBI Taxonomy" id="2700082"/>
    <lineage>
        <taxon>Bacteria</taxon>
        <taxon>Pseudomonadati</taxon>
        <taxon>Bacteroidota</taxon>
        <taxon>Cytophagia</taxon>
        <taxon>Cytophagales</taxon>
        <taxon>Hymenobacteraceae</taxon>
        <taxon>Pontibacter</taxon>
    </lineage>
</organism>
<dbReference type="RefSeq" id="WP_162344564.1">
    <property type="nucleotide sequence ID" value="NZ_JAAEAA010000001.1"/>
</dbReference>
<dbReference type="PANTHER" id="PTHR45947">
    <property type="entry name" value="SULFOQUINOVOSYL TRANSFERASE SQD2"/>
    <property type="match status" value="1"/>
</dbReference>
<dbReference type="Pfam" id="PF13439">
    <property type="entry name" value="Glyco_transf_4"/>
    <property type="match status" value="1"/>
</dbReference>
<evidence type="ECO:0000313" key="3">
    <source>
        <dbReference type="EMBL" id="NDK54518.1"/>
    </source>
</evidence>
<dbReference type="CDD" id="cd03801">
    <property type="entry name" value="GT4_PimA-like"/>
    <property type="match status" value="1"/>
</dbReference>
<dbReference type="SUPFAM" id="SSF53756">
    <property type="entry name" value="UDP-Glycosyltransferase/glycogen phosphorylase"/>
    <property type="match status" value="1"/>
</dbReference>
<dbReference type="Proteomes" id="UP000478546">
    <property type="component" value="Unassembled WGS sequence"/>
</dbReference>
<comment type="caution">
    <text evidence="3">The sequence shown here is derived from an EMBL/GenBank/DDBJ whole genome shotgun (WGS) entry which is preliminary data.</text>
</comment>
<keyword evidence="4" id="KW-1185">Reference proteome</keyword>
<proteinExistence type="predicted"/>
<feature type="domain" description="Glycosyltransferase subfamily 4-like N-terminal" evidence="2">
    <location>
        <begin position="72"/>
        <end position="162"/>
    </location>
</feature>
<dbReference type="InterPro" id="IPR050194">
    <property type="entry name" value="Glycosyltransferase_grp1"/>
</dbReference>
<dbReference type="InterPro" id="IPR001296">
    <property type="entry name" value="Glyco_trans_1"/>
</dbReference>
<protein>
    <submittedName>
        <fullName evidence="3">Glycosyltransferase family 4 protein</fullName>
    </submittedName>
</protein>
<dbReference type="AlphaFoldDB" id="A0A6B2GXD0"/>
<keyword evidence="3" id="KW-0808">Transferase</keyword>
<evidence type="ECO:0000259" key="2">
    <source>
        <dbReference type="Pfam" id="PF13439"/>
    </source>
</evidence>
<dbReference type="Pfam" id="PF00534">
    <property type="entry name" value="Glycos_transf_1"/>
    <property type="match status" value="1"/>
</dbReference>
<name>A0A6B2GXD0_9BACT</name>